<organism evidence="12">
    <name type="scientific">Schmidtea mediterranea</name>
    <name type="common">Freshwater planarian flatworm</name>
    <dbReference type="NCBI Taxonomy" id="79327"/>
    <lineage>
        <taxon>Eukaryota</taxon>
        <taxon>Metazoa</taxon>
        <taxon>Spiralia</taxon>
        <taxon>Lophotrochozoa</taxon>
        <taxon>Platyhelminthes</taxon>
        <taxon>Rhabditophora</taxon>
        <taxon>Seriata</taxon>
        <taxon>Tricladida</taxon>
        <taxon>Continenticola</taxon>
        <taxon>Geoplanoidea</taxon>
        <taxon>Dugesiidae</taxon>
        <taxon>Schmidtea</taxon>
    </lineage>
</organism>
<dbReference type="GO" id="GO:0055085">
    <property type="term" value="P:transmembrane transport"/>
    <property type="evidence" value="ECO:0007669"/>
    <property type="project" value="InterPro"/>
</dbReference>
<feature type="repeat" description="Solcar" evidence="9">
    <location>
        <begin position="216"/>
        <end position="305"/>
    </location>
</feature>
<evidence type="ECO:0000256" key="8">
    <source>
        <dbReference type="ARBA" id="ARBA00023136"/>
    </source>
</evidence>
<dbReference type="GO" id="GO:0005743">
    <property type="term" value="C:mitochondrial inner membrane"/>
    <property type="evidence" value="ECO:0007669"/>
    <property type="project" value="UniProtKB-SubCell"/>
</dbReference>
<name>A0A0H3YKA9_SCHMD</name>
<dbReference type="SUPFAM" id="SSF103506">
    <property type="entry name" value="Mitochondrial carrier"/>
    <property type="match status" value="1"/>
</dbReference>
<evidence type="ECO:0000256" key="1">
    <source>
        <dbReference type="ARBA" id="ARBA00004448"/>
    </source>
</evidence>
<evidence type="ECO:0000256" key="9">
    <source>
        <dbReference type="PROSITE-ProRule" id="PRU00282"/>
    </source>
</evidence>
<dbReference type="Gene3D" id="1.50.40.10">
    <property type="entry name" value="Mitochondrial carrier domain"/>
    <property type="match status" value="1"/>
</dbReference>
<dbReference type="PRINTS" id="PR00926">
    <property type="entry name" value="MITOCARRIER"/>
</dbReference>
<dbReference type="InterPro" id="IPR002067">
    <property type="entry name" value="MCP"/>
</dbReference>
<reference evidence="12" key="1">
    <citation type="journal article" date="2015" name="Elife">
        <title>Stem cells and fluid flow drive cyst formation in an invertebrate excretory organ.</title>
        <authorList>
            <person name="Thi-Kim Vu H."/>
            <person name="Rink J.C."/>
            <person name="McKinney S.A."/>
            <person name="McClain M."/>
            <person name="Lakshmanaperumal N."/>
            <person name="Alexander R."/>
            <person name="Sanchez Alvarado A."/>
        </authorList>
    </citation>
    <scope>NUCLEOTIDE SEQUENCE</scope>
</reference>
<evidence type="ECO:0000256" key="11">
    <source>
        <dbReference type="SAM" id="Phobius"/>
    </source>
</evidence>
<comment type="similarity">
    <text evidence="2 10">Belongs to the mitochondrial carrier (TC 2.A.29) family.</text>
</comment>
<evidence type="ECO:0000256" key="10">
    <source>
        <dbReference type="RuleBase" id="RU000488"/>
    </source>
</evidence>
<dbReference type="EMBL" id="KT163628">
    <property type="protein sequence ID" value="AKN21578.1"/>
    <property type="molecule type" value="mRNA"/>
</dbReference>
<keyword evidence="8 9" id="KW-0472">Membrane</keyword>
<accession>A0A0H3YKA9</accession>
<dbReference type="InterPro" id="IPR023395">
    <property type="entry name" value="MCP_dom_sf"/>
</dbReference>
<evidence type="ECO:0000256" key="2">
    <source>
        <dbReference type="ARBA" id="ARBA00006375"/>
    </source>
</evidence>
<dbReference type="InterPro" id="IPR002167">
    <property type="entry name" value="GDC-like"/>
</dbReference>
<evidence type="ECO:0000256" key="3">
    <source>
        <dbReference type="ARBA" id="ARBA00022448"/>
    </source>
</evidence>
<evidence type="ECO:0000313" key="12">
    <source>
        <dbReference type="EMBL" id="AKN21578.1"/>
    </source>
</evidence>
<keyword evidence="3 10" id="KW-0813">Transport</keyword>
<gene>
    <name evidence="12" type="primary">slc25a-10</name>
</gene>
<protein>
    <submittedName>
        <fullName evidence="12">Slc25a-10</fullName>
    </submittedName>
</protein>
<evidence type="ECO:0000256" key="5">
    <source>
        <dbReference type="ARBA" id="ARBA00022737"/>
    </source>
</evidence>
<keyword evidence="5" id="KW-0677">Repeat</keyword>
<feature type="transmembrane region" description="Helical" evidence="11">
    <location>
        <begin position="178"/>
        <end position="201"/>
    </location>
</feature>
<proteinExistence type="evidence at transcript level"/>
<comment type="subcellular location">
    <subcellularLocation>
        <location evidence="1">Mitochondrion inner membrane</location>
        <topology evidence="1">Multi-pass membrane protein</topology>
    </subcellularLocation>
</comment>
<dbReference type="PROSITE" id="PS51257">
    <property type="entry name" value="PROKAR_LIPOPROTEIN"/>
    <property type="match status" value="1"/>
</dbReference>
<keyword evidence="7" id="KW-0496">Mitochondrion</keyword>
<keyword evidence="6" id="KW-0999">Mitochondrion inner membrane</keyword>
<keyword evidence="4 9" id="KW-0812">Transmembrane</keyword>
<dbReference type="PRINTS" id="PR00928">
    <property type="entry name" value="GRAVESDC"/>
</dbReference>
<evidence type="ECO:0000256" key="4">
    <source>
        <dbReference type="ARBA" id="ARBA00022692"/>
    </source>
</evidence>
<feature type="transmembrane region" description="Helical" evidence="11">
    <location>
        <begin position="20"/>
        <end position="40"/>
    </location>
</feature>
<evidence type="ECO:0000256" key="7">
    <source>
        <dbReference type="ARBA" id="ARBA00023128"/>
    </source>
</evidence>
<dbReference type="Pfam" id="PF00153">
    <property type="entry name" value="Mito_carr"/>
    <property type="match status" value="3"/>
</dbReference>
<dbReference type="AlphaFoldDB" id="A0A0H3YKA9"/>
<feature type="repeat" description="Solcar" evidence="9">
    <location>
        <begin position="122"/>
        <end position="207"/>
    </location>
</feature>
<evidence type="ECO:0000256" key="6">
    <source>
        <dbReference type="ARBA" id="ARBA00022792"/>
    </source>
</evidence>
<dbReference type="PROSITE" id="PS50920">
    <property type="entry name" value="SOLCAR"/>
    <property type="match status" value="3"/>
</dbReference>
<keyword evidence="11" id="KW-1133">Transmembrane helix</keyword>
<dbReference type="PANTHER" id="PTHR24089">
    <property type="entry name" value="SOLUTE CARRIER FAMILY 25"/>
    <property type="match status" value="1"/>
</dbReference>
<sequence>MKVNELTKSSTSVEVNKDVLFSLLFGGIAGCVAKTVIAPLDRAKINFQTTDQKFSFRAMIEFLLNTYKTNGFHYLWRGNTATMSRVFPYAGIQYTSHAFYKRLLKVDSIILKKEERQLMINKKIAFNFICGSLAGMTSVLCTYPLDLARARMAVTSIKKYGNLLDVLRIMRKEEGLLAFYRGINPTIIGIIPYAGVGFLVFESIKDIVTTHNNRKMTTTETFLSGGIAGLMGQFCCYPLDIIRRRMQTGPVTGHPEYSQNMWRTFRIICSEGLIHGLYKGFSMNLIKTPTASAVSFTVYHSLCDYMGLRVYKK</sequence>
<feature type="repeat" description="Solcar" evidence="9">
    <location>
        <begin position="17"/>
        <end position="103"/>
    </location>
</feature>
<dbReference type="InterPro" id="IPR018108">
    <property type="entry name" value="MCP_transmembrane"/>
</dbReference>
<feature type="transmembrane region" description="Helical" evidence="11">
    <location>
        <begin position="221"/>
        <end position="239"/>
    </location>
</feature>